<name>A0ABT8WAT2_9FLAO</name>
<dbReference type="EMBL" id="JAUOEK010000118">
    <property type="protein sequence ID" value="MDO5970258.1"/>
    <property type="molecule type" value="Genomic_DNA"/>
</dbReference>
<dbReference type="InterPro" id="IPR027828">
    <property type="entry name" value="DUF4465"/>
</dbReference>
<evidence type="ECO:0000313" key="1">
    <source>
        <dbReference type="EMBL" id="MDO5970258.1"/>
    </source>
</evidence>
<dbReference type="Gene3D" id="2.60.120.1350">
    <property type="entry name" value="Protein of unknown function DUF4465"/>
    <property type="match status" value="1"/>
</dbReference>
<reference evidence="1" key="1">
    <citation type="submission" date="2023-07" db="EMBL/GenBank/DDBJ databases">
        <title>Two novel species in the genus Flavivirga.</title>
        <authorList>
            <person name="Kwon K."/>
        </authorList>
    </citation>
    <scope>NUCLEOTIDE SEQUENCE</scope>
    <source>
        <strain evidence="1">KCTC 52353</strain>
    </source>
</reference>
<sequence length="317" mass="34700">MKFIQYIKAIFVALIAFVGIVSCDDDDEIRIPFPDDINFNEIELARFSSEIPTAPFTAGENASRTITVNVVSTGGTSYSGFALSNRNWRSYPWSLSPDYEPAGGLSVTEQQQAIDSTAFSVYTNRTNRTETYLIGNAVAEDAFFTLNQPAVIEHILVSNTTYNYLLTEFGSVFSGDFLDFDAEIFDINGGPIFNPNIPNEDRGGRFFLPAPGGVEAISLFSHSVVDNVDGAFVKLEIEGSLNGNVTGTVDAYLATTPGGDPENPNFDFVLNDWVPIDLTSLGQVDRVLFRMSSSYVDGAGNMIYPQTFCLDGIRIQQ</sequence>
<organism evidence="1 2">
    <name type="scientific">Flavivirga aquimarina</name>
    <dbReference type="NCBI Taxonomy" id="2027862"/>
    <lineage>
        <taxon>Bacteria</taxon>
        <taxon>Pseudomonadati</taxon>
        <taxon>Bacteroidota</taxon>
        <taxon>Flavobacteriia</taxon>
        <taxon>Flavobacteriales</taxon>
        <taxon>Flavobacteriaceae</taxon>
        <taxon>Flavivirga</taxon>
    </lineage>
</organism>
<evidence type="ECO:0000313" key="2">
    <source>
        <dbReference type="Proteomes" id="UP001176883"/>
    </source>
</evidence>
<dbReference type="Proteomes" id="UP001176883">
    <property type="component" value="Unassembled WGS sequence"/>
</dbReference>
<gene>
    <name evidence="1" type="ORF">Q4Q35_10615</name>
</gene>
<dbReference type="RefSeq" id="WP_303277949.1">
    <property type="nucleotide sequence ID" value="NZ_JAUOEK010000118.1"/>
</dbReference>
<protein>
    <submittedName>
        <fullName evidence="1">DUF4465 domain-containing protein</fullName>
    </submittedName>
</protein>
<comment type="caution">
    <text evidence="1">The sequence shown here is derived from an EMBL/GenBank/DDBJ whole genome shotgun (WGS) entry which is preliminary data.</text>
</comment>
<dbReference type="PROSITE" id="PS51257">
    <property type="entry name" value="PROKAR_LIPOPROTEIN"/>
    <property type="match status" value="1"/>
</dbReference>
<accession>A0ABT8WAT2</accession>
<dbReference type="Pfam" id="PF14717">
    <property type="entry name" value="DUF4465"/>
    <property type="match status" value="1"/>
</dbReference>
<keyword evidence="2" id="KW-1185">Reference proteome</keyword>
<proteinExistence type="predicted"/>